<name>A0A5Q2F8R0_9ACTN</name>
<keyword evidence="1" id="KW-0378">Hydrolase</keyword>
<dbReference type="AlphaFoldDB" id="A0A5Q2F8R0"/>
<evidence type="ECO:0000313" key="1">
    <source>
        <dbReference type="EMBL" id="QGF23282.1"/>
    </source>
</evidence>
<gene>
    <name evidence="1" type="ORF">Rai3103_05950</name>
</gene>
<dbReference type="Gene3D" id="3.40.50.1000">
    <property type="entry name" value="HAD superfamily/HAD-like"/>
    <property type="match status" value="1"/>
</dbReference>
<reference evidence="1 2" key="1">
    <citation type="submission" date="2019-10" db="EMBL/GenBank/DDBJ databases">
        <title>Genomic analysis of Raineyella sp. CBA3103.</title>
        <authorList>
            <person name="Roh S.W."/>
        </authorList>
    </citation>
    <scope>NUCLEOTIDE SEQUENCE [LARGE SCALE GENOMIC DNA]</scope>
    <source>
        <strain evidence="1 2">CBA3103</strain>
    </source>
</reference>
<organism evidence="1 2">
    <name type="scientific">Raineyella fluvialis</name>
    <dbReference type="NCBI Taxonomy" id="2662261"/>
    <lineage>
        <taxon>Bacteria</taxon>
        <taxon>Bacillati</taxon>
        <taxon>Actinomycetota</taxon>
        <taxon>Actinomycetes</taxon>
        <taxon>Propionibacteriales</taxon>
        <taxon>Propionibacteriaceae</taxon>
        <taxon>Raineyella</taxon>
    </lineage>
</organism>
<sequence length="70" mass="7618">MGLRRLLQDLIPDHGPVHTVGDSWNDLSMHAEADHPIALRHSPPEVVAVCEQAVPSASAYIDLLLGRGRD</sequence>
<accession>A0A5Q2F8R0</accession>
<dbReference type="SUPFAM" id="SSF56784">
    <property type="entry name" value="HAD-like"/>
    <property type="match status" value="1"/>
</dbReference>
<proteinExistence type="predicted"/>
<evidence type="ECO:0000313" key="2">
    <source>
        <dbReference type="Proteomes" id="UP000386847"/>
    </source>
</evidence>
<protein>
    <submittedName>
        <fullName evidence="1">HAD hydrolase family protein</fullName>
    </submittedName>
</protein>
<keyword evidence="2" id="KW-1185">Reference proteome</keyword>
<dbReference type="GO" id="GO:0016787">
    <property type="term" value="F:hydrolase activity"/>
    <property type="evidence" value="ECO:0007669"/>
    <property type="project" value="UniProtKB-KW"/>
</dbReference>
<dbReference type="InterPro" id="IPR023214">
    <property type="entry name" value="HAD_sf"/>
</dbReference>
<dbReference type="InterPro" id="IPR036412">
    <property type="entry name" value="HAD-like_sf"/>
</dbReference>
<dbReference type="Proteomes" id="UP000386847">
    <property type="component" value="Chromosome"/>
</dbReference>
<dbReference type="KEGG" id="rain:Rai3103_05950"/>
<dbReference type="Pfam" id="PF08282">
    <property type="entry name" value="Hydrolase_3"/>
    <property type="match status" value="1"/>
</dbReference>
<dbReference type="EMBL" id="CP045725">
    <property type="protein sequence ID" value="QGF23282.1"/>
    <property type="molecule type" value="Genomic_DNA"/>
</dbReference>